<reference evidence="8" key="1">
    <citation type="submission" date="2019-04" db="EMBL/GenBank/DDBJ databases">
        <title>Friends and foes A comparative genomics study of 23 Aspergillus species from section Flavi.</title>
        <authorList>
            <consortium name="DOE Joint Genome Institute"/>
            <person name="Kjaerbolling I."/>
            <person name="Vesth T."/>
            <person name="Frisvad J.C."/>
            <person name="Nybo J.L."/>
            <person name="Theobald S."/>
            <person name="Kildgaard S."/>
            <person name="Isbrandt T."/>
            <person name="Kuo A."/>
            <person name="Sato A."/>
            <person name="Lyhne E.K."/>
            <person name="Kogle M.E."/>
            <person name="Wiebenga A."/>
            <person name="Kun R.S."/>
            <person name="Lubbers R.J."/>
            <person name="Makela M.R."/>
            <person name="Barry K."/>
            <person name="Chovatia M."/>
            <person name="Clum A."/>
            <person name="Daum C."/>
            <person name="Haridas S."/>
            <person name="He G."/>
            <person name="LaButti K."/>
            <person name="Lipzen A."/>
            <person name="Mondo S."/>
            <person name="Riley R."/>
            <person name="Salamov A."/>
            <person name="Simmons B.A."/>
            <person name="Magnuson J.K."/>
            <person name="Henrissat B."/>
            <person name="Mortensen U.H."/>
            <person name="Larsen T.O."/>
            <person name="Devries R.P."/>
            <person name="Grigoriev I.V."/>
            <person name="Machida M."/>
            <person name="Baker S.E."/>
            <person name="Andersen M.R."/>
        </authorList>
    </citation>
    <scope>NUCLEOTIDE SEQUENCE</scope>
    <source>
        <strain evidence="8">CBS 117612</strain>
    </source>
</reference>
<keyword evidence="2" id="KW-0862">Zinc</keyword>
<evidence type="ECO:0000259" key="7">
    <source>
        <dbReference type="PROSITE" id="PS50048"/>
    </source>
</evidence>
<dbReference type="PROSITE" id="PS50048">
    <property type="entry name" value="ZN2_CY6_FUNGAL_2"/>
    <property type="match status" value="1"/>
</dbReference>
<dbReference type="InterPro" id="IPR001138">
    <property type="entry name" value="Zn2Cys6_DnaBD"/>
</dbReference>
<evidence type="ECO:0000256" key="4">
    <source>
        <dbReference type="ARBA" id="ARBA00023125"/>
    </source>
</evidence>
<accession>A0A5N6YKK6</accession>
<protein>
    <recommendedName>
        <fullName evidence="7">Zn(2)-C6 fungal-type domain-containing protein</fullName>
    </recommendedName>
</protein>
<dbReference type="Proteomes" id="UP000325558">
    <property type="component" value="Unassembled WGS sequence"/>
</dbReference>
<sequence length="633" mass="71654">MKPTTKDRQRAGGKRSRKGCRTCRARHIKCDEAPGSCQNCTSSGRCCDGYDLYRLPLGGKTLKKAYTPLVQVEILNGFRWKMTSDERRCLSYFQNHTVPTLLGLFDSTLWEKLVFQISQAEPAVYHAVVALSAIHYDSEANGMPLPMDQPRNTWHQFALEQLSRAFNLLTKRRTSQDPRFCNVTLVCCLLFVLSDLLRGHYDNAFSHLQSGIRILQDLQAHRQLIAPTPREELVEQSLVAAFAHLDIMSTHFGVGGPLLCIENELSDSHIDCDPSIPFQSLQDVLRAFEPNFSMVFQFISPCMYRPPDHIGPDYEALHLQQLQIWSRFSQFMRRFKQFYSCKYDRLNRADQRGADLVEIWISGLAVSLKTCLVGGDLSVLDCYTPDYQMILIHTEAFLRKYPERPSISIQCGIIPPLFHTAFACRDYTLRWQALELLWDWPHREGAFDSNWCVSLASQAMKLELQTRFMTGQILDDTTPIATNRAGKLLSAKELVAIITDHQRRMRVSNIDGARDASIVEGDCSPLDLLGSVKCSTRKESCAAWGLSTYPARGRLAVYNLALLASRFSMETVVNACYVTGPRRFGLQEAHGRGLPSYRAHGEVPGREERLGVKKKKKVLLEEKLGAGSPGIRY</sequence>
<evidence type="ECO:0000256" key="1">
    <source>
        <dbReference type="ARBA" id="ARBA00022723"/>
    </source>
</evidence>
<dbReference type="EMBL" id="ML737121">
    <property type="protein sequence ID" value="KAE8345116.1"/>
    <property type="molecule type" value="Genomic_DNA"/>
</dbReference>
<dbReference type="SUPFAM" id="SSF57701">
    <property type="entry name" value="Zn2/Cys6 DNA-binding domain"/>
    <property type="match status" value="1"/>
</dbReference>
<dbReference type="InterPro" id="IPR052360">
    <property type="entry name" value="Transcr_Regulatory_Proteins"/>
</dbReference>
<dbReference type="SMART" id="SM00066">
    <property type="entry name" value="GAL4"/>
    <property type="match status" value="1"/>
</dbReference>
<organism evidence="8">
    <name type="scientific">Aspergillus arachidicola</name>
    <dbReference type="NCBI Taxonomy" id="656916"/>
    <lineage>
        <taxon>Eukaryota</taxon>
        <taxon>Fungi</taxon>
        <taxon>Dikarya</taxon>
        <taxon>Ascomycota</taxon>
        <taxon>Pezizomycotina</taxon>
        <taxon>Eurotiomycetes</taxon>
        <taxon>Eurotiomycetidae</taxon>
        <taxon>Eurotiales</taxon>
        <taxon>Aspergillaceae</taxon>
        <taxon>Aspergillus</taxon>
        <taxon>Aspergillus subgen. Circumdati</taxon>
    </lineage>
</organism>
<evidence type="ECO:0000313" key="8">
    <source>
        <dbReference type="EMBL" id="KAE8345116.1"/>
    </source>
</evidence>
<gene>
    <name evidence="8" type="ORF">BDV24DRAFT_148536</name>
</gene>
<dbReference type="InterPro" id="IPR021858">
    <property type="entry name" value="Fun_TF"/>
</dbReference>
<keyword evidence="1" id="KW-0479">Metal-binding</keyword>
<dbReference type="OrthoDB" id="3172332at2759"/>
<dbReference type="GO" id="GO:0003677">
    <property type="term" value="F:DNA binding"/>
    <property type="evidence" value="ECO:0007669"/>
    <property type="project" value="UniProtKB-KW"/>
</dbReference>
<dbReference type="GO" id="GO:0000981">
    <property type="term" value="F:DNA-binding transcription factor activity, RNA polymerase II-specific"/>
    <property type="evidence" value="ECO:0007669"/>
    <property type="project" value="InterPro"/>
</dbReference>
<dbReference type="CDD" id="cd00067">
    <property type="entry name" value="GAL4"/>
    <property type="match status" value="1"/>
</dbReference>
<evidence type="ECO:0000256" key="6">
    <source>
        <dbReference type="ARBA" id="ARBA00023242"/>
    </source>
</evidence>
<dbReference type="PROSITE" id="PS00463">
    <property type="entry name" value="ZN2_CY6_FUNGAL_1"/>
    <property type="match status" value="1"/>
</dbReference>
<dbReference type="Pfam" id="PF11951">
    <property type="entry name" value="Fungal_trans_2"/>
    <property type="match status" value="1"/>
</dbReference>
<dbReference type="InterPro" id="IPR036864">
    <property type="entry name" value="Zn2-C6_fun-type_DNA-bd_sf"/>
</dbReference>
<dbReference type="GO" id="GO:0009893">
    <property type="term" value="P:positive regulation of metabolic process"/>
    <property type="evidence" value="ECO:0007669"/>
    <property type="project" value="UniProtKB-ARBA"/>
</dbReference>
<dbReference type="PANTHER" id="PTHR36206">
    <property type="entry name" value="ASPERCRYPTIN BIOSYNTHESIS CLUSTER-SPECIFIC TRANSCRIPTION REGULATOR ATNN-RELATED"/>
    <property type="match status" value="1"/>
</dbReference>
<feature type="domain" description="Zn(2)-C6 fungal-type" evidence="7">
    <location>
        <begin position="19"/>
        <end position="47"/>
    </location>
</feature>
<evidence type="ECO:0000256" key="5">
    <source>
        <dbReference type="ARBA" id="ARBA00023163"/>
    </source>
</evidence>
<evidence type="ECO:0000256" key="3">
    <source>
        <dbReference type="ARBA" id="ARBA00023015"/>
    </source>
</evidence>
<keyword evidence="4" id="KW-0238">DNA-binding</keyword>
<dbReference type="PANTHER" id="PTHR36206:SF16">
    <property type="entry name" value="TRANSCRIPTION FACTOR DOMAIN-CONTAINING PROTEIN-RELATED"/>
    <property type="match status" value="1"/>
</dbReference>
<keyword evidence="6" id="KW-0539">Nucleus</keyword>
<dbReference type="GO" id="GO:0008270">
    <property type="term" value="F:zinc ion binding"/>
    <property type="evidence" value="ECO:0007669"/>
    <property type="project" value="InterPro"/>
</dbReference>
<dbReference type="CDD" id="cd12148">
    <property type="entry name" value="fungal_TF_MHR"/>
    <property type="match status" value="1"/>
</dbReference>
<dbReference type="AlphaFoldDB" id="A0A5N6YKK6"/>
<dbReference type="Gene3D" id="4.10.240.10">
    <property type="entry name" value="Zn(2)-C6 fungal-type DNA-binding domain"/>
    <property type="match status" value="1"/>
</dbReference>
<dbReference type="Pfam" id="PF00172">
    <property type="entry name" value="Zn_clus"/>
    <property type="match status" value="1"/>
</dbReference>
<name>A0A5N6YKK6_9EURO</name>
<keyword evidence="3" id="KW-0805">Transcription regulation</keyword>
<proteinExistence type="predicted"/>
<evidence type="ECO:0000256" key="2">
    <source>
        <dbReference type="ARBA" id="ARBA00022833"/>
    </source>
</evidence>
<keyword evidence="5" id="KW-0804">Transcription</keyword>